<dbReference type="CDD" id="cd06222">
    <property type="entry name" value="RNase_H_like"/>
    <property type="match status" value="1"/>
</dbReference>
<dbReference type="EMBL" id="JAAMPC010000011">
    <property type="protein sequence ID" value="KAG2283565.1"/>
    <property type="molecule type" value="Genomic_DNA"/>
</dbReference>
<dbReference type="InterPro" id="IPR036397">
    <property type="entry name" value="RNaseH_sf"/>
</dbReference>
<keyword evidence="3" id="KW-1185">Reference proteome</keyword>
<reference evidence="2 3" key="1">
    <citation type="submission" date="2020-02" db="EMBL/GenBank/DDBJ databases">
        <authorList>
            <person name="Ma Q."/>
            <person name="Huang Y."/>
            <person name="Song X."/>
            <person name="Pei D."/>
        </authorList>
    </citation>
    <scope>NUCLEOTIDE SEQUENCE [LARGE SCALE GENOMIC DNA]</scope>
    <source>
        <strain evidence="2">Sxm20200214</strain>
        <tissue evidence="2">Leaf</tissue>
    </source>
</reference>
<dbReference type="Proteomes" id="UP000886595">
    <property type="component" value="Unassembled WGS sequence"/>
</dbReference>
<organism evidence="2 3">
    <name type="scientific">Brassica carinata</name>
    <name type="common">Ethiopian mustard</name>
    <name type="synonym">Abyssinian cabbage</name>
    <dbReference type="NCBI Taxonomy" id="52824"/>
    <lineage>
        <taxon>Eukaryota</taxon>
        <taxon>Viridiplantae</taxon>
        <taxon>Streptophyta</taxon>
        <taxon>Embryophyta</taxon>
        <taxon>Tracheophyta</taxon>
        <taxon>Spermatophyta</taxon>
        <taxon>Magnoliopsida</taxon>
        <taxon>eudicotyledons</taxon>
        <taxon>Gunneridae</taxon>
        <taxon>Pentapetalae</taxon>
        <taxon>rosids</taxon>
        <taxon>malvids</taxon>
        <taxon>Brassicales</taxon>
        <taxon>Brassicaceae</taxon>
        <taxon>Brassiceae</taxon>
        <taxon>Brassica</taxon>
    </lineage>
</organism>
<evidence type="ECO:0000313" key="2">
    <source>
        <dbReference type="EMBL" id="KAG2283565.1"/>
    </source>
</evidence>
<dbReference type="SUPFAM" id="SSF53098">
    <property type="entry name" value="Ribonuclease H-like"/>
    <property type="match status" value="1"/>
</dbReference>
<dbReference type="InterPro" id="IPR044730">
    <property type="entry name" value="RNase_H-like_dom_plant"/>
</dbReference>
<feature type="domain" description="RNase H type-1" evidence="1">
    <location>
        <begin position="5"/>
        <end position="76"/>
    </location>
</feature>
<accession>A0A8X7R839</accession>
<proteinExistence type="predicted"/>
<protein>
    <recommendedName>
        <fullName evidence="1">RNase H type-1 domain-containing protein</fullName>
    </recommendedName>
</protein>
<evidence type="ECO:0000313" key="3">
    <source>
        <dbReference type="Proteomes" id="UP000886595"/>
    </source>
</evidence>
<dbReference type="OrthoDB" id="1113688at2759"/>
<dbReference type="Gene3D" id="3.30.420.10">
    <property type="entry name" value="Ribonuclease H-like superfamily/Ribonuclease H"/>
    <property type="match status" value="1"/>
</dbReference>
<gene>
    <name evidence="2" type="ORF">Bca52824_054785</name>
</gene>
<dbReference type="GO" id="GO:0003676">
    <property type="term" value="F:nucleic acid binding"/>
    <property type="evidence" value="ECO:0007669"/>
    <property type="project" value="InterPro"/>
</dbReference>
<dbReference type="AlphaFoldDB" id="A0A8X7R839"/>
<evidence type="ECO:0000259" key="1">
    <source>
        <dbReference type="Pfam" id="PF13456"/>
    </source>
</evidence>
<name>A0A8X7R839_BRACI</name>
<dbReference type="InterPro" id="IPR012337">
    <property type="entry name" value="RNaseH-like_sf"/>
</dbReference>
<sequence>MIRDCLHHAIALGLEDLQVLSDNQTLIRAINSKQPPKEIFGVVSDINRLAACFLSITFSFVYCSANVEADTLSKEALRFYPTGSLMG</sequence>
<dbReference type="InterPro" id="IPR002156">
    <property type="entry name" value="RNaseH_domain"/>
</dbReference>
<dbReference type="Pfam" id="PF13456">
    <property type="entry name" value="RVT_3"/>
    <property type="match status" value="1"/>
</dbReference>
<comment type="caution">
    <text evidence="2">The sequence shown here is derived from an EMBL/GenBank/DDBJ whole genome shotgun (WGS) entry which is preliminary data.</text>
</comment>
<dbReference type="GO" id="GO:0004523">
    <property type="term" value="F:RNA-DNA hybrid ribonuclease activity"/>
    <property type="evidence" value="ECO:0007669"/>
    <property type="project" value="InterPro"/>
</dbReference>